<dbReference type="AlphaFoldDB" id="A0ABD2ZDW9"/>
<keyword evidence="3 4" id="KW-0446">Lipid-binding</keyword>
<sequence>MARLVVLGLFAMVVAIISTSRPAVAVGSIPCSLVNSKLLTCVPYIANKTDKPTSVCCEGVQEISNLAKSNADLIAVCSCIKADLPNLGHTTPARIAGLPKKCGIKKAFPPVDSNYDCNKLMVFGLFALILVAIISTSMPAVVVGNHVACSLIKSQMRICMPYINGRADKPDSRCCEGIQKICSFSNSKGGQTRVCVCIKSDLPSLGYTIPARIADIPKRCGVNRYFPPVSPYYNCFK</sequence>
<keyword evidence="5" id="KW-0472">Membrane</keyword>
<protein>
    <recommendedName>
        <fullName evidence="4">Non-specific lipid-transfer protein</fullName>
    </recommendedName>
</protein>
<feature type="signal peptide" evidence="6">
    <location>
        <begin position="1"/>
        <end position="25"/>
    </location>
</feature>
<evidence type="ECO:0000256" key="5">
    <source>
        <dbReference type="SAM" id="Phobius"/>
    </source>
</evidence>
<evidence type="ECO:0000313" key="8">
    <source>
        <dbReference type="EMBL" id="KAL3517283.1"/>
    </source>
</evidence>
<dbReference type="EMBL" id="JBJUIK010000010">
    <property type="protein sequence ID" value="KAL3517283.1"/>
    <property type="molecule type" value="Genomic_DNA"/>
</dbReference>
<comment type="similarity">
    <text evidence="1 4">Belongs to the plant LTP family.</text>
</comment>
<feature type="domain" description="Bifunctional inhibitor/plant lipid transfer protein/seed storage helical" evidence="7">
    <location>
        <begin position="149"/>
        <end position="235"/>
    </location>
</feature>
<evidence type="ECO:0000256" key="3">
    <source>
        <dbReference type="ARBA" id="ARBA00023121"/>
    </source>
</evidence>
<keyword evidence="5" id="KW-0812">Transmembrane</keyword>
<evidence type="ECO:0000256" key="6">
    <source>
        <dbReference type="SAM" id="SignalP"/>
    </source>
</evidence>
<feature type="domain" description="Bifunctional inhibitor/plant lipid transfer protein/seed storage helical" evidence="7">
    <location>
        <begin position="31"/>
        <end position="117"/>
    </location>
</feature>
<evidence type="ECO:0000256" key="1">
    <source>
        <dbReference type="ARBA" id="ARBA00009748"/>
    </source>
</evidence>
<feature type="transmembrane region" description="Helical" evidence="5">
    <location>
        <begin position="120"/>
        <end position="148"/>
    </location>
</feature>
<evidence type="ECO:0000259" key="7">
    <source>
        <dbReference type="SMART" id="SM00499"/>
    </source>
</evidence>
<dbReference type="PRINTS" id="PR00382">
    <property type="entry name" value="LIPIDTRNSFER"/>
</dbReference>
<keyword evidence="9" id="KW-1185">Reference proteome</keyword>
<keyword evidence="2 4" id="KW-0813">Transport</keyword>
<evidence type="ECO:0000256" key="2">
    <source>
        <dbReference type="ARBA" id="ARBA00022448"/>
    </source>
</evidence>
<dbReference type="InterPro" id="IPR000528">
    <property type="entry name" value="Plant_nsLTP"/>
</dbReference>
<proteinExistence type="inferred from homology"/>
<evidence type="ECO:0000256" key="4">
    <source>
        <dbReference type="RuleBase" id="RU000628"/>
    </source>
</evidence>
<accession>A0ABD2ZDW9</accession>
<comment type="function">
    <text evidence="4">Plant non-specific lipid-transfer proteins transfer phospholipids as well as galactolipids across membranes. May play a role in wax or cutin deposition in the cell walls of expanding epidermal cells and certain secretory tissues.</text>
</comment>
<dbReference type="Pfam" id="PF00234">
    <property type="entry name" value="Tryp_alpha_amyl"/>
    <property type="match status" value="2"/>
</dbReference>
<dbReference type="InterPro" id="IPR016140">
    <property type="entry name" value="Bifunc_inhib/LTP/seed_store"/>
</dbReference>
<dbReference type="GO" id="GO:0008289">
    <property type="term" value="F:lipid binding"/>
    <property type="evidence" value="ECO:0007669"/>
    <property type="project" value="UniProtKB-KW"/>
</dbReference>
<dbReference type="Proteomes" id="UP001630127">
    <property type="component" value="Unassembled WGS sequence"/>
</dbReference>
<dbReference type="CDD" id="cd01960">
    <property type="entry name" value="nsLTP1"/>
    <property type="match status" value="1"/>
</dbReference>
<reference evidence="8 9" key="1">
    <citation type="submission" date="2024-11" db="EMBL/GenBank/DDBJ databases">
        <title>A near-complete genome assembly of Cinchona calisaya.</title>
        <authorList>
            <person name="Lian D.C."/>
            <person name="Zhao X.W."/>
            <person name="Wei L."/>
        </authorList>
    </citation>
    <scope>NUCLEOTIDE SEQUENCE [LARGE SCALE GENOMIC DNA]</scope>
    <source>
        <tissue evidence="8">Nenye</tissue>
    </source>
</reference>
<gene>
    <name evidence="8" type="ORF">ACH5RR_024185</name>
</gene>
<keyword evidence="5" id="KW-1133">Transmembrane helix</keyword>
<name>A0ABD2ZDW9_9GENT</name>
<evidence type="ECO:0000313" key="9">
    <source>
        <dbReference type="Proteomes" id="UP001630127"/>
    </source>
</evidence>
<organism evidence="8 9">
    <name type="scientific">Cinchona calisaya</name>
    <dbReference type="NCBI Taxonomy" id="153742"/>
    <lineage>
        <taxon>Eukaryota</taxon>
        <taxon>Viridiplantae</taxon>
        <taxon>Streptophyta</taxon>
        <taxon>Embryophyta</taxon>
        <taxon>Tracheophyta</taxon>
        <taxon>Spermatophyta</taxon>
        <taxon>Magnoliopsida</taxon>
        <taxon>eudicotyledons</taxon>
        <taxon>Gunneridae</taxon>
        <taxon>Pentapetalae</taxon>
        <taxon>asterids</taxon>
        <taxon>lamiids</taxon>
        <taxon>Gentianales</taxon>
        <taxon>Rubiaceae</taxon>
        <taxon>Cinchonoideae</taxon>
        <taxon>Cinchoneae</taxon>
        <taxon>Cinchona</taxon>
    </lineage>
</organism>
<dbReference type="SMART" id="SM00499">
    <property type="entry name" value="AAI"/>
    <property type="match status" value="2"/>
</dbReference>
<dbReference type="Gene3D" id="1.10.110.10">
    <property type="entry name" value="Plant lipid-transfer and hydrophobic proteins"/>
    <property type="match status" value="2"/>
</dbReference>
<dbReference type="InterPro" id="IPR036312">
    <property type="entry name" value="Bifun_inhib/LTP/seed_sf"/>
</dbReference>
<feature type="chain" id="PRO_5044853360" description="Non-specific lipid-transfer protein" evidence="6">
    <location>
        <begin position="26"/>
        <end position="237"/>
    </location>
</feature>
<comment type="caution">
    <text evidence="8">The sequence shown here is derived from an EMBL/GenBank/DDBJ whole genome shotgun (WGS) entry which is preliminary data.</text>
</comment>
<dbReference type="SUPFAM" id="SSF47699">
    <property type="entry name" value="Bifunctional inhibitor/lipid-transfer protein/seed storage 2S albumin"/>
    <property type="match status" value="2"/>
</dbReference>
<keyword evidence="6" id="KW-0732">Signal</keyword>
<dbReference type="PANTHER" id="PTHR33076">
    <property type="entry name" value="NON-SPECIFIC LIPID-TRANSFER PROTEIN 2-RELATED"/>
    <property type="match status" value="1"/>
</dbReference>